<dbReference type="NCBIfam" id="TIGR01439">
    <property type="entry name" value="lp_hng_hel_AbrB"/>
    <property type="match status" value="1"/>
</dbReference>
<accession>A0ABU0DYL3</accession>
<dbReference type="SMART" id="SM00530">
    <property type="entry name" value="HTH_XRE"/>
    <property type="match status" value="1"/>
</dbReference>
<gene>
    <name evidence="3" type="ORF">J2S15_000121</name>
</gene>
<keyword evidence="1" id="KW-0238">DNA-binding</keyword>
<dbReference type="Proteomes" id="UP001230220">
    <property type="component" value="Unassembled WGS sequence"/>
</dbReference>
<dbReference type="SUPFAM" id="SSF47413">
    <property type="entry name" value="lambda repressor-like DNA-binding domains"/>
    <property type="match status" value="1"/>
</dbReference>
<dbReference type="EMBL" id="JAUSUR010000001">
    <property type="protein sequence ID" value="MDQ0359390.1"/>
    <property type="molecule type" value="Genomic_DNA"/>
</dbReference>
<proteinExistence type="predicted"/>
<keyword evidence="4" id="KW-1185">Reference proteome</keyword>
<dbReference type="InterPro" id="IPR001387">
    <property type="entry name" value="Cro/C1-type_HTH"/>
</dbReference>
<dbReference type="Gene3D" id="2.10.260.10">
    <property type="match status" value="1"/>
</dbReference>
<feature type="domain" description="HTH cro/C1-type" evidence="2">
    <location>
        <begin position="9"/>
        <end position="63"/>
    </location>
</feature>
<comment type="caution">
    <text evidence="3">The sequence shown here is derived from an EMBL/GenBank/DDBJ whole genome shotgun (WGS) entry which is preliminary data.</text>
</comment>
<dbReference type="Pfam" id="PF01381">
    <property type="entry name" value="HTH_3"/>
    <property type="match status" value="1"/>
</dbReference>
<dbReference type="PROSITE" id="PS50943">
    <property type="entry name" value="HTH_CROC1"/>
    <property type="match status" value="1"/>
</dbReference>
<evidence type="ECO:0000313" key="3">
    <source>
        <dbReference type="EMBL" id="MDQ0359390.1"/>
    </source>
</evidence>
<dbReference type="CDD" id="cd00093">
    <property type="entry name" value="HTH_XRE"/>
    <property type="match status" value="1"/>
</dbReference>
<dbReference type="InterPro" id="IPR007159">
    <property type="entry name" value="SpoVT-AbrB_dom"/>
</dbReference>
<dbReference type="SMART" id="SM00966">
    <property type="entry name" value="SpoVT_AbrB"/>
    <property type="match status" value="1"/>
</dbReference>
<dbReference type="InterPro" id="IPR037914">
    <property type="entry name" value="SpoVT-AbrB_sf"/>
</dbReference>
<dbReference type="SUPFAM" id="SSF89447">
    <property type="entry name" value="AbrB/MazE/MraZ-like"/>
    <property type="match status" value="1"/>
</dbReference>
<dbReference type="Gene3D" id="1.10.260.40">
    <property type="entry name" value="lambda repressor-like DNA-binding domains"/>
    <property type="match status" value="1"/>
</dbReference>
<organism evidence="3 4">
    <name type="scientific">Breznakia pachnodae</name>
    <dbReference type="NCBI Taxonomy" id="265178"/>
    <lineage>
        <taxon>Bacteria</taxon>
        <taxon>Bacillati</taxon>
        <taxon>Bacillota</taxon>
        <taxon>Erysipelotrichia</taxon>
        <taxon>Erysipelotrichales</taxon>
        <taxon>Erysipelotrichaceae</taxon>
        <taxon>Breznakia</taxon>
    </lineage>
</organism>
<evidence type="ECO:0000259" key="2">
    <source>
        <dbReference type="PROSITE" id="PS50943"/>
    </source>
</evidence>
<dbReference type="PANTHER" id="PTHR46558:SF11">
    <property type="entry name" value="HTH-TYPE TRANSCRIPTIONAL REGULATOR XRE"/>
    <property type="match status" value="1"/>
</dbReference>
<dbReference type="RefSeq" id="WP_307404462.1">
    <property type="nucleotide sequence ID" value="NZ_JAUSUR010000001.1"/>
</dbReference>
<dbReference type="PANTHER" id="PTHR46558">
    <property type="entry name" value="TRACRIPTIONAL REGULATORY PROTEIN-RELATED-RELATED"/>
    <property type="match status" value="1"/>
</dbReference>
<evidence type="ECO:0000313" key="4">
    <source>
        <dbReference type="Proteomes" id="UP001230220"/>
    </source>
</evidence>
<dbReference type="Pfam" id="PF04014">
    <property type="entry name" value="MazE_antitoxin"/>
    <property type="match status" value="1"/>
</dbReference>
<dbReference type="InterPro" id="IPR010982">
    <property type="entry name" value="Lambda_DNA-bd_dom_sf"/>
</dbReference>
<sequence>MKIMIQKNLTYLRKSAKYSQEDVAEKIGVSRQAIAKWESGETLPDIINCIALADLYDVALEDLLHHDESKIGQPIGPKGKHIMGLVTLQERGQVVLPKDTREMFDLKAGDKLIVFTDENPGTAGIALVPAKYMTHLTTMINKNVATDKDDEE</sequence>
<reference evidence="3 4" key="1">
    <citation type="submission" date="2023-07" db="EMBL/GenBank/DDBJ databases">
        <title>Genomic Encyclopedia of Type Strains, Phase IV (KMG-IV): sequencing the most valuable type-strain genomes for metagenomic binning, comparative biology and taxonomic classification.</title>
        <authorList>
            <person name="Goeker M."/>
        </authorList>
    </citation>
    <scope>NUCLEOTIDE SEQUENCE [LARGE SCALE GENOMIC DNA]</scope>
    <source>
        <strain evidence="3 4">DSM 16784</strain>
    </source>
</reference>
<protein>
    <submittedName>
        <fullName evidence="3">AbrB family looped-hinge helix DNA binding protein</fullName>
    </submittedName>
</protein>
<name>A0ABU0DYL3_9FIRM</name>
<evidence type="ECO:0000256" key="1">
    <source>
        <dbReference type="ARBA" id="ARBA00023125"/>
    </source>
</evidence>